<reference evidence="4 5" key="1">
    <citation type="submission" date="2020-11" db="EMBL/GenBank/DDBJ databases">
        <title>Winogradskyella marina sp. nov., isolated from marine sediment.</title>
        <authorList>
            <person name="Bo J."/>
            <person name="Wang S."/>
            <person name="Song X."/>
            <person name="Du Z."/>
        </authorList>
    </citation>
    <scope>NUCLEOTIDE SEQUENCE [LARGE SCALE GENOMIC DNA]</scope>
    <source>
        <strain evidence="4 5">F6397</strain>
    </source>
</reference>
<dbReference type="InterPro" id="IPR011123">
    <property type="entry name" value="Y_Y_Y"/>
</dbReference>
<feature type="transmembrane region" description="Helical" evidence="2">
    <location>
        <begin position="720"/>
        <end position="744"/>
    </location>
</feature>
<feature type="coiled-coil region" evidence="1">
    <location>
        <begin position="750"/>
        <end position="800"/>
    </location>
</feature>
<keyword evidence="2" id="KW-1133">Transmembrane helix</keyword>
<evidence type="ECO:0000259" key="3">
    <source>
        <dbReference type="Pfam" id="PF07495"/>
    </source>
</evidence>
<name>A0ABS0EIF4_9FLAO</name>
<dbReference type="InterPro" id="IPR015943">
    <property type="entry name" value="WD40/YVTN_repeat-like_dom_sf"/>
</dbReference>
<evidence type="ECO:0000256" key="1">
    <source>
        <dbReference type="SAM" id="Coils"/>
    </source>
</evidence>
<organism evidence="4 5">
    <name type="scientific">Winogradskyella marina</name>
    <dbReference type="NCBI Taxonomy" id="2785530"/>
    <lineage>
        <taxon>Bacteria</taxon>
        <taxon>Pseudomonadati</taxon>
        <taxon>Bacteroidota</taxon>
        <taxon>Flavobacteriia</taxon>
        <taxon>Flavobacteriales</taxon>
        <taxon>Flavobacteriaceae</taxon>
        <taxon>Winogradskyella</taxon>
    </lineage>
</organism>
<dbReference type="Pfam" id="PF07495">
    <property type="entry name" value="Y_Y_Y"/>
    <property type="match status" value="1"/>
</dbReference>
<dbReference type="Gene3D" id="2.130.10.10">
    <property type="entry name" value="YVTN repeat-like/Quinoprotein amine dehydrogenase"/>
    <property type="match status" value="1"/>
</dbReference>
<dbReference type="SUPFAM" id="SSF46894">
    <property type="entry name" value="C-terminal effector domain of the bipartite response regulators"/>
    <property type="match status" value="1"/>
</dbReference>
<feature type="domain" description="Two component regulator three Y" evidence="3">
    <location>
        <begin position="655"/>
        <end position="716"/>
    </location>
</feature>
<dbReference type="InterPro" id="IPR016032">
    <property type="entry name" value="Sig_transdc_resp-reg_C-effctor"/>
</dbReference>
<proteinExistence type="predicted"/>
<evidence type="ECO:0000313" key="4">
    <source>
        <dbReference type="EMBL" id="MBF8150248.1"/>
    </source>
</evidence>
<gene>
    <name evidence="4" type="ORF">ITJ86_10085</name>
</gene>
<keyword evidence="2" id="KW-0472">Membrane</keyword>
<dbReference type="Gene3D" id="2.60.40.10">
    <property type="entry name" value="Immunoglobulins"/>
    <property type="match status" value="1"/>
</dbReference>
<comment type="caution">
    <text evidence="4">The sequence shown here is derived from an EMBL/GenBank/DDBJ whole genome shotgun (WGS) entry which is preliminary data.</text>
</comment>
<accession>A0ABS0EIF4</accession>
<dbReference type="Gene3D" id="1.10.10.10">
    <property type="entry name" value="Winged helix-like DNA-binding domain superfamily/Winged helix DNA-binding domain"/>
    <property type="match status" value="1"/>
</dbReference>
<keyword evidence="1" id="KW-0175">Coiled coil</keyword>
<dbReference type="EMBL" id="JADOET010000007">
    <property type="protein sequence ID" value="MBF8150248.1"/>
    <property type="molecule type" value="Genomic_DNA"/>
</dbReference>
<dbReference type="InterPro" id="IPR013783">
    <property type="entry name" value="Ig-like_fold"/>
</dbReference>
<dbReference type="InterPro" id="IPR036388">
    <property type="entry name" value="WH-like_DNA-bd_sf"/>
</dbReference>
<keyword evidence="2" id="KW-0812">Transmembrane</keyword>
<protein>
    <submittedName>
        <fullName evidence="4">LuxR family transcriptional regulator</fullName>
    </submittedName>
</protein>
<evidence type="ECO:0000256" key="2">
    <source>
        <dbReference type="SAM" id="Phobius"/>
    </source>
</evidence>
<keyword evidence="5" id="KW-1185">Reference proteome</keyword>
<dbReference type="Proteomes" id="UP000611215">
    <property type="component" value="Unassembled WGS sequence"/>
</dbReference>
<sequence>MVVFTIATDAQEIPPIQIFTPQDYGAEDQNWAIDQSLDNYIYVTNNKGLLEYNGASWTLYNAPNSGILRSVRIVGDKIYTGGYMDFGFWTKNEQGRLVYSSLVKHKDLSIKVEEDFWGIINIEGYVLFQSFEKIYIYNIAEDSFDIIHSDSRINKMFNVNGSIYFQKTDLGIYRIENGEQTLVSSSEIIKRKEVVNIFKSNSGLLFLTKEDGFFDLTNGEIHPWNQDLNNLLKGFSIYSSARLNDESFVLGTIANGMLHVDKNGKLLLQINQSYGLSNNTVLSLMDDSFGNIWLGLDNGINVVNLNSPYKVYTDKQGVLGTVYASAKTDNYLYLGTNQGLFYKLIDTNDQFKFIEGTKGQVWSLAIVQSTLFCGHDKGTFIINGTQAKKISSEIGTWGVKEVKGFPNLLVQGNYKGLNVLERVDDAWRYRNKIEGFNTSSRYFEFVNSNELLVNHEHKGVFKIKVDADFRKVIDYSKLPISKGDKSSIATYNNRILYNYEEGVFGYDSTSETFVKDTVLSKLLSGENYFSGKLLSDSNGKKLWGFSKDAIIYVEPGKLSSEPLVNLVPISSEVRKSKTAFENIHDLSNNNYLIGTTEGYLIIDLNKLELKALDINLNRVGFGKHPDELFPSDLVKPELFSNKNNNIKFQYSVTNFSKFATTSYQYRLIGLYDNWSNWSLSSEVVFKNLTHGDYTFEARARSNGMMSNNVLSYSFTIEKPWYIKPLAIVSYFIFAILFIYILYYFNRKHYKKQQQKLIANKERELKLEQLENQRQLIQIKNKNLQQNIDNKSRELGMATMNLVKRNELLNNIKSELSKSKSLNDVNKVVKRINSSINDTNDWELFEEAFNNVDKDFMKKIKAIHPSITPNDLRLCAYLRLNLSSKEIAPLFNISHKSVEVKRYRLRKKMGLDHEQSLSNYIIEL</sequence>
<evidence type="ECO:0000313" key="5">
    <source>
        <dbReference type="Proteomes" id="UP000611215"/>
    </source>
</evidence>